<comment type="catalytic activity">
    <reaction evidence="2">
        <text>a 3'-end 2',3'-cyclophospho-ribonucleotide-RNA + H2O = a 3'-end 2'-phospho-ribonucleotide-RNA + H(+)</text>
        <dbReference type="Rhea" id="RHEA:11828"/>
        <dbReference type="Rhea" id="RHEA-COMP:10464"/>
        <dbReference type="Rhea" id="RHEA-COMP:17353"/>
        <dbReference type="ChEBI" id="CHEBI:15377"/>
        <dbReference type="ChEBI" id="CHEBI:15378"/>
        <dbReference type="ChEBI" id="CHEBI:83064"/>
        <dbReference type="ChEBI" id="CHEBI:173113"/>
        <dbReference type="EC" id="3.1.4.58"/>
    </reaction>
</comment>
<dbReference type="InterPro" id="IPR009097">
    <property type="entry name" value="Cyclic_Pdiesterase"/>
</dbReference>
<evidence type="ECO:0000313" key="4">
    <source>
        <dbReference type="EMBL" id="OSS41909.1"/>
    </source>
</evidence>
<proteinExistence type="inferred from homology"/>
<dbReference type="EC" id="3.1.4.58" evidence="2"/>
<dbReference type="PANTHER" id="PTHR35561">
    <property type="entry name" value="RNA 2',3'-CYCLIC PHOSPHODIESTERASE"/>
    <property type="match status" value="1"/>
</dbReference>
<dbReference type="RefSeq" id="WP_086034164.1">
    <property type="nucleotide sequence ID" value="NZ_MDSU01000018.1"/>
</dbReference>
<keyword evidence="1 2" id="KW-0378">Hydrolase</keyword>
<dbReference type="NCBIfam" id="TIGR02258">
    <property type="entry name" value="2_5_ligase"/>
    <property type="match status" value="1"/>
</dbReference>
<dbReference type="PANTHER" id="PTHR35561:SF1">
    <property type="entry name" value="RNA 2',3'-CYCLIC PHOSPHODIESTERASE"/>
    <property type="match status" value="1"/>
</dbReference>
<dbReference type="OrthoDB" id="9793819at2"/>
<keyword evidence="4" id="KW-0436">Ligase</keyword>
<dbReference type="Gene3D" id="3.90.1140.10">
    <property type="entry name" value="Cyclic phosphodiesterase"/>
    <property type="match status" value="1"/>
</dbReference>
<reference evidence="4 5" key="1">
    <citation type="journal article" date="2017" name="Front. Microbiol.">
        <title>Genome Sequence of Desulfurella amilsii Strain TR1 and Comparative Genomics of Desulfurellaceae Family.</title>
        <authorList>
            <person name="Florentino A.P."/>
            <person name="Stams A.J."/>
            <person name="Sanchez-Andrea I."/>
        </authorList>
    </citation>
    <scope>NUCLEOTIDE SEQUENCE [LARGE SCALE GENOMIC DNA]</scope>
    <source>
        <strain evidence="4 5">TR1</strain>
    </source>
</reference>
<dbReference type="AlphaFoldDB" id="A0A1X4XWJ4"/>
<gene>
    <name evidence="4" type="ORF">DESAMIL20_1462</name>
</gene>
<evidence type="ECO:0000256" key="2">
    <source>
        <dbReference type="HAMAP-Rule" id="MF_01940"/>
    </source>
</evidence>
<feature type="short sequence motif" description="HXTX 1" evidence="2">
    <location>
        <begin position="40"/>
        <end position="43"/>
    </location>
</feature>
<dbReference type="EMBL" id="MDSU01000018">
    <property type="protein sequence ID" value="OSS41909.1"/>
    <property type="molecule type" value="Genomic_DNA"/>
</dbReference>
<feature type="active site" description="Proton acceptor" evidence="2">
    <location>
        <position position="119"/>
    </location>
</feature>
<dbReference type="HAMAP" id="MF_01940">
    <property type="entry name" value="RNA_CPDase"/>
    <property type="match status" value="1"/>
</dbReference>
<dbReference type="Pfam" id="PF02834">
    <property type="entry name" value="LigT_PEase"/>
    <property type="match status" value="2"/>
</dbReference>
<evidence type="ECO:0000256" key="1">
    <source>
        <dbReference type="ARBA" id="ARBA00022801"/>
    </source>
</evidence>
<feature type="short sequence motif" description="HXTX 2" evidence="2">
    <location>
        <begin position="119"/>
        <end position="122"/>
    </location>
</feature>
<accession>A0A1X4XWJ4</accession>
<dbReference type="SUPFAM" id="SSF55144">
    <property type="entry name" value="LigT-like"/>
    <property type="match status" value="1"/>
</dbReference>
<dbReference type="InterPro" id="IPR004175">
    <property type="entry name" value="RNA_CPDase"/>
</dbReference>
<dbReference type="STRING" id="1562698.DESAMIL20_1462"/>
<keyword evidence="5" id="KW-1185">Reference proteome</keyword>
<organism evidence="4 5">
    <name type="scientific">Desulfurella amilsii</name>
    <dbReference type="NCBI Taxonomy" id="1562698"/>
    <lineage>
        <taxon>Bacteria</taxon>
        <taxon>Pseudomonadati</taxon>
        <taxon>Campylobacterota</taxon>
        <taxon>Desulfurellia</taxon>
        <taxon>Desulfurellales</taxon>
        <taxon>Desulfurellaceae</taxon>
        <taxon>Desulfurella</taxon>
    </lineage>
</organism>
<dbReference type="Proteomes" id="UP000194141">
    <property type="component" value="Unassembled WGS sequence"/>
</dbReference>
<sequence length="180" mass="21182">MRVFVAIDLPYNIKNTTRLLIEQLQSKDKSIKFAKIENLHITLKFLGELTNDNIVHIENFLNKIASKNKAFEINLKESGVFKSLKNPRILWIGQNHNADFENITSNIDELFAKEDHICHITLARLKNIPIQKIKELLELTNFFIQNNHLQFRVEEFFLYESILKSSAPIYKQIKKFKLQI</sequence>
<dbReference type="GO" id="GO:0008664">
    <property type="term" value="F:RNA 2',3'-cyclic 3'-phosphodiesterase activity"/>
    <property type="evidence" value="ECO:0007669"/>
    <property type="project" value="UniProtKB-EC"/>
</dbReference>
<comment type="similarity">
    <text evidence="2">Belongs to the 2H phosphoesterase superfamily. ThpR family.</text>
</comment>
<comment type="caution">
    <text evidence="4">The sequence shown here is derived from an EMBL/GenBank/DDBJ whole genome shotgun (WGS) entry which is preliminary data.</text>
</comment>
<dbReference type="GO" id="GO:0004113">
    <property type="term" value="F:2',3'-cyclic-nucleotide 3'-phosphodiesterase activity"/>
    <property type="evidence" value="ECO:0007669"/>
    <property type="project" value="InterPro"/>
</dbReference>
<name>A0A1X4XWJ4_9BACT</name>
<evidence type="ECO:0000313" key="5">
    <source>
        <dbReference type="Proteomes" id="UP000194141"/>
    </source>
</evidence>
<feature type="active site" description="Proton donor" evidence="2">
    <location>
        <position position="40"/>
    </location>
</feature>
<comment type="function">
    <text evidence="2">Hydrolyzes RNA 2',3'-cyclic phosphodiester to an RNA 2'-phosphomonoester.</text>
</comment>
<feature type="domain" description="Phosphoesterase HXTX" evidence="3">
    <location>
        <begin position="114"/>
        <end position="170"/>
    </location>
</feature>
<feature type="domain" description="Phosphoesterase HXTX" evidence="3">
    <location>
        <begin position="7"/>
        <end position="91"/>
    </location>
</feature>
<dbReference type="InterPro" id="IPR014051">
    <property type="entry name" value="Phosphoesterase_HXTX"/>
</dbReference>
<dbReference type="GO" id="GO:0016874">
    <property type="term" value="F:ligase activity"/>
    <property type="evidence" value="ECO:0007669"/>
    <property type="project" value="UniProtKB-KW"/>
</dbReference>
<evidence type="ECO:0000259" key="3">
    <source>
        <dbReference type="Pfam" id="PF02834"/>
    </source>
</evidence>
<protein>
    <recommendedName>
        <fullName evidence="2">RNA 2',3'-cyclic phosphodiesterase</fullName>
        <shortName evidence="2">RNA 2',3'-CPDase</shortName>
        <ecNumber evidence="2">3.1.4.58</ecNumber>
    </recommendedName>
</protein>